<reference evidence="1 2" key="1">
    <citation type="submission" date="2017-01" db="EMBL/GenBank/DDBJ databases">
        <title>Trade-off between light-utilization and light-protection in marine flavobacteria.</title>
        <authorList>
            <person name="Kumagai Y."/>
            <person name="Yoshizawa S."/>
            <person name="Kogure K."/>
            <person name="Iwasaki W."/>
        </authorList>
    </citation>
    <scope>NUCLEOTIDE SEQUENCE [LARGE SCALE GENOMIC DNA]</scope>
    <source>
        <strain evidence="1 2">KCTC 32109</strain>
    </source>
</reference>
<evidence type="ECO:0000313" key="2">
    <source>
        <dbReference type="Proteomes" id="UP000239747"/>
    </source>
</evidence>
<dbReference type="Gene3D" id="1.10.490.10">
    <property type="entry name" value="Globins"/>
    <property type="match status" value="1"/>
</dbReference>
<name>A0A2S7U8A5_9FLAO</name>
<protein>
    <submittedName>
        <fullName evidence="1">Globin</fullName>
    </submittedName>
</protein>
<dbReference type="GO" id="GO:0019825">
    <property type="term" value="F:oxygen binding"/>
    <property type="evidence" value="ECO:0007669"/>
    <property type="project" value="InterPro"/>
</dbReference>
<evidence type="ECO:0000313" key="1">
    <source>
        <dbReference type="EMBL" id="PQJ31188.1"/>
    </source>
</evidence>
<organism evidence="1 2">
    <name type="scientific">Nonlabens arenilitoris</name>
    <dbReference type="NCBI Taxonomy" id="1217969"/>
    <lineage>
        <taxon>Bacteria</taxon>
        <taxon>Pseudomonadati</taxon>
        <taxon>Bacteroidota</taxon>
        <taxon>Flavobacteriia</taxon>
        <taxon>Flavobacteriales</taxon>
        <taxon>Flavobacteriaceae</taxon>
        <taxon>Nonlabens</taxon>
    </lineage>
</organism>
<dbReference type="EMBL" id="MTPW01000001">
    <property type="protein sequence ID" value="PQJ31188.1"/>
    <property type="molecule type" value="Genomic_DNA"/>
</dbReference>
<proteinExistence type="predicted"/>
<gene>
    <name evidence="1" type="ORF">BST92_04290</name>
</gene>
<sequence length="138" mass="16240">MTSTSLLNSREQISLLVNEFYKKVRENEHLGPIFNSVVNDWPVHLNHLTDFWETNLLRVKSYRGNPIEKHQEVDAAVDHSIEMEHFGIWLQLWFETIDTYFHGEIAQLAKNRARNMSTFIFLKIFEARKSSSDQKTSS</sequence>
<accession>A0A2S7U8A5</accession>
<comment type="caution">
    <text evidence="1">The sequence shown here is derived from an EMBL/GenBank/DDBJ whole genome shotgun (WGS) entry which is preliminary data.</text>
</comment>
<dbReference type="OrthoDB" id="25954at2"/>
<dbReference type="SUPFAM" id="SSF46458">
    <property type="entry name" value="Globin-like"/>
    <property type="match status" value="1"/>
</dbReference>
<dbReference type="InterPro" id="IPR009050">
    <property type="entry name" value="Globin-like_sf"/>
</dbReference>
<dbReference type="GO" id="GO:0020037">
    <property type="term" value="F:heme binding"/>
    <property type="evidence" value="ECO:0007669"/>
    <property type="project" value="InterPro"/>
</dbReference>
<dbReference type="InterPro" id="IPR012292">
    <property type="entry name" value="Globin/Proto"/>
</dbReference>
<keyword evidence="2" id="KW-1185">Reference proteome</keyword>
<dbReference type="AlphaFoldDB" id="A0A2S7U8A5"/>
<dbReference type="RefSeq" id="WP_105070335.1">
    <property type="nucleotide sequence ID" value="NZ_MTPW01000001.1"/>
</dbReference>
<dbReference type="CDD" id="cd08916">
    <property type="entry name" value="TrHb3_P"/>
    <property type="match status" value="1"/>
</dbReference>
<dbReference type="Proteomes" id="UP000239747">
    <property type="component" value="Unassembled WGS sequence"/>
</dbReference>